<feature type="region of interest" description="Disordered" evidence="1">
    <location>
        <begin position="631"/>
        <end position="704"/>
    </location>
</feature>
<reference evidence="2 3" key="1">
    <citation type="submission" date="2020-07" db="EMBL/GenBank/DDBJ databases">
        <title>Comparative genomics of pyrophilous fungi reveals a link between fire events and developmental genes.</title>
        <authorList>
            <consortium name="DOE Joint Genome Institute"/>
            <person name="Steindorff A.S."/>
            <person name="Carver A."/>
            <person name="Calhoun S."/>
            <person name="Stillman K."/>
            <person name="Liu H."/>
            <person name="Lipzen A."/>
            <person name="Pangilinan J."/>
            <person name="Labutti K."/>
            <person name="Bruns T.D."/>
            <person name="Grigoriev I.V."/>
        </authorList>
    </citation>
    <scope>NUCLEOTIDE SEQUENCE [LARGE SCALE GENOMIC DNA]</scope>
    <source>
        <strain evidence="2 3">CBS 144469</strain>
    </source>
</reference>
<dbReference type="Proteomes" id="UP000521943">
    <property type="component" value="Unassembled WGS sequence"/>
</dbReference>
<protein>
    <submittedName>
        <fullName evidence="2">Uncharacterized protein</fullName>
    </submittedName>
</protein>
<feature type="compositionally biased region" description="Polar residues" evidence="1">
    <location>
        <begin position="646"/>
        <end position="655"/>
    </location>
</feature>
<accession>A0A8H6LV93</accession>
<evidence type="ECO:0000313" key="2">
    <source>
        <dbReference type="EMBL" id="KAF6742067.1"/>
    </source>
</evidence>
<proteinExistence type="predicted"/>
<keyword evidence="3" id="KW-1185">Reference proteome</keyword>
<name>A0A8H6LV93_9AGAR</name>
<feature type="compositionally biased region" description="Polar residues" evidence="1">
    <location>
        <begin position="690"/>
        <end position="703"/>
    </location>
</feature>
<evidence type="ECO:0000256" key="1">
    <source>
        <dbReference type="SAM" id="MobiDB-lite"/>
    </source>
</evidence>
<feature type="compositionally biased region" description="Low complexity" evidence="1">
    <location>
        <begin position="494"/>
        <end position="524"/>
    </location>
</feature>
<dbReference type="AlphaFoldDB" id="A0A8H6LV93"/>
<evidence type="ECO:0000313" key="3">
    <source>
        <dbReference type="Proteomes" id="UP000521943"/>
    </source>
</evidence>
<dbReference type="OrthoDB" id="2634326at2759"/>
<dbReference type="EMBL" id="JACGCI010000204">
    <property type="protein sequence ID" value="KAF6742067.1"/>
    <property type="molecule type" value="Genomic_DNA"/>
</dbReference>
<feature type="region of interest" description="Disordered" evidence="1">
    <location>
        <begin position="493"/>
        <end position="524"/>
    </location>
</feature>
<sequence>MTYHRQTWHAVPLGLPTHRSRPTLSDSAGLPGGHHAAIDHWLDATINGPDAACTSPLFPPTVAIPPLQHAPPHGCSQRTKSFEPWKIPASVPRTYFPLNVTFDDARKPTLHGNEDGGIAELYRAKDIMAYVVLKEEWNEEESLGGDGSPAFTADDKANHRGGRVDLFITSPNMRKVPRPPCGIRRVHARADGRYADDNRMQYPQYLGAGFDWMCCIPVPGSDPNLSALWMDIQPEDAPVVDNTIIITVACRLKSEICNTLQAQMNRTITLAYATRAKHPTATLLSSLVVHIRQCLESLESHPMPFKGILLSFRDFQRSCLDVHGIAKYLEDIYPRSMPETLKDDRMHSVDVKLMGAFMNSRAEAQFLHRLGIPVWWVRPSFSFNPDDTKVFKSADVGAFTEDYPIVEAEYTQFGSTSRVFEDIYVGLPGSRLQAATQRLGCRLFNFTESSRQAWNRIEKKYVPSAGPSRPIQPIHMFALPEFADMAHAIPPAFSPSSGSSSSQITLATSTTLAPPDSSTSSQSASLMRANGVLDPMPGRNAPCPDIPSWVTALNALSSLPKPNCKETKQIGHKLPDPALILGPRVSDNNKAIYLCTWMLTRQEHYANLAKGFIMGAIDRQSWRNHMKASKGFLEPSPEIPAPPSAGTNIASTSTFHALPPKPPTQRQRPGKKRRKNRDGGDGDGDDDDSPSLTPSTYLSQLSIRNPDDDPIDKLLWFEETIMLGTEEDLQRALTPQITAEVVYDLRTTTWQLELLALDQELAHQKWFRAHDDNDLSAVEEATHRNLQREDAVRSCFASGELFPKDIPNVDRGVAAYNWAIRHPMLLSLRTLMLDWEGCPASLVNAPRACGINATARLESEVTMFYCRSFYQTFGRRLSLHAASPSMLVLARPPHVPSEQLCVGSLSLHVVNNF</sequence>
<gene>
    <name evidence="2" type="ORF">DFP72DRAFT_1082687</name>
</gene>
<organism evidence="2 3">
    <name type="scientific">Ephemerocybe angulata</name>
    <dbReference type="NCBI Taxonomy" id="980116"/>
    <lineage>
        <taxon>Eukaryota</taxon>
        <taxon>Fungi</taxon>
        <taxon>Dikarya</taxon>
        <taxon>Basidiomycota</taxon>
        <taxon>Agaricomycotina</taxon>
        <taxon>Agaricomycetes</taxon>
        <taxon>Agaricomycetidae</taxon>
        <taxon>Agaricales</taxon>
        <taxon>Agaricineae</taxon>
        <taxon>Psathyrellaceae</taxon>
        <taxon>Ephemerocybe</taxon>
    </lineage>
</organism>
<comment type="caution">
    <text evidence="2">The sequence shown here is derived from an EMBL/GenBank/DDBJ whole genome shotgun (WGS) entry which is preliminary data.</text>
</comment>